<evidence type="ECO:0000313" key="14">
    <source>
        <dbReference type="Proteomes" id="UP001209878"/>
    </source>
</evidence>
<protein>
    <recommendedName>
        <fullName evidence="9">Transportin-1</fullName>
    </recommendedName>
    <alternativeName>
        <fullName evidence="10">Importin beta-2</fullName>
    </alternativeName>
    <alternativeName>
        <fullName evidence="11">Karyopherin beta-2</fullName>
    </alternativeName>
</protein>
<dbReference type="PANTHER" id="PTHR10527">
    <property type="entry name" value="IMPORTIN BETA"/>
    <property type="match status" value="1"/>
</dbReference>
<comment type="similarity">
    <text evidence="8">Belongs to the importin beta family. Importin beta-2 subfamily.</text>
</comment>
<proteinExistence type="inferred from homology"/>
<dbReference type="InterPro" id="IPR058584">
    <property type="entry name" value="IMB1_TNPO1-like_TPR"/>
</dbReference>
<evidence type="ECO:0000256" key="7">
    <source>
        <dbReference type="ARBA" id="ARBA00023242"/>
    </source>
</evidence>
<evidence type="ECO:0000256" key="8">
    <source>
        <dbReference type="ARBA" id="ARBA00038423"/>
    </source>
</evidence>
<dbReference type="GO" id="GO:0005737">
    <property type="term" value="C:cytoplasm"/>
    <property type="evidence" value="ECO:0007669"/>
    <property type="project" value="UniProtKB-SubCell"/>
</dbReference>
<dbReference type="EMBL" id="JAODUO010000724">
    <property type="protein sequence ID" value="KAK2175540.1"/>
    <property type="molecule type" value="Genomic_DNA"/>
</dbReference>
<dbReference type="InterPro" id="IPR040122">
    <property type="entry name" value="Importin_beta"/>
</dbReference>
<reference evidence="13" key="1">
    <citation type="journal article" date="2023" name="Mol. Biol. Evol.">
        <title>Third-Generation Sequencing Reveals the Adaptive Role of the Epigenome in Three Deep-Sea Polychaetes.</title>
        <authorList>
            <person name="Perez M."/>
            <person name="Aroh O."/>
            <person name="Sun Y."/>
            <person name="Lan Y."/>
            <person name="Juniper S.K."/>
            <person name="Young C.R."/>
            <person name="Angers B."/>
            <person name="Qian P.Y."/>
        </authorList>
    </citation>
    <scope>NUCLEOTIDE SEQUENCE</scope>
    <source>
        <strain evidence="13">R07B-5</strain>
    </source>
</reference>
<evidence type="ECO:0000256" key="4">
    <source>
        <dbReference type="ARBA" id="ARBA00022490"/>
    </source>
</evidence>
<comment type="subcellular location">
    <subcellularLocation>
        <location evidence="2">Cytoplasm</location>
    </subcellularLocation>
    <subcellularLocation>
        <location evidence="1">Nucleus</location>
    </subcellularLocation>
</comment>
<evidence type="ECO:0000256" key="11">
    <source>
        <dbReference type="ARBA" id="ARBA00080641"/>
    </source>
</evidence>
<evidence type="ECO:0000313" key="13">
    <source>
        <dbReference type="EMBL" id="KAK2175540.1"/>
    </source>
</evidence>
<dbReference type="InterPro" id="IPR011989">
    <property type="entry name" value="ARM-like"/>
</dbReference>
<dbReference type="Pfam" id="PF13513">
    <property type="entry name" value="HEAT_EZ"/>
    <property type="match status" value="1"/>
</dbReference>
<organism evidence="13 14">
    <name type="scientific">Ridgeia piscesae</name>
    <name type="common">Tubeworm</name>
    <dbReference type="NCBI Taxonomy" id="27915"/>
    <lineage>
        <taxon>Eukaryota</taxon>
        <taxon>Metazoa</taxon>
        <taxon>Spiralia</taxon>
        <taxon>Lophotrochozoa</taxon>
        <taxon>Annelida</taxon>
        <taxon>Polychaeta</taxon>
        <taxon>Sedentaria</taxon>
        <taxon>Canalipalpata</taxon>
        <taxon>Sabellida</taxon>
        <taxon>Siboglinidae</taxon>
        <taxon>Ridgeia</taxon>
    </lineage>
</organism>
<keyword evidence="4" id="KW-0963">Cytoplasm</keyword>
<evidence type="ECO:0000256" key="6">
    <source>
        <dbReference type="ARBA" id="ARBA00022927"/>
    </source>
</evidence>
<dbReference type="Proteomes" id="UP001209878">
    <property type="component" value="Unassembled WGS sequence"/>
</dbReference>
<name>A0AAD9NMK9_RIDPI</name>
<evidence type="ECO:0000256" key="9">
    <source>
        <dbReference type="ARBA" id="ARBA00067327"/>
    </source>
</evidence>
<evidence type="ECO:0000259" key="12">
    <source>
        <dbReference type="Pfam" id="PF25574"/>
    </source>
</evidence>
<dbReference type="Pfam" id="PF25574">
    <property type="entry name" value="TPR_IMB1"/>
    <property type="match status" value="1"/>
</dbReference>
<comment type="caution">
    <text evidence="13">The sequence shown here is derived from an EMBL/GenBank/DDBJ whole genome shotgun (WGS) entry which is preliminary data.</text>
</comment>
<dbReference type="Gene3D" id="1.25.10.10">
    <property type="entry name" value="Leucine-rich Repeat Variant"/>
    <property type="match status" value="1"/>
</dbReference>
<dbReference type="AlphaFoldDB" id="A0AAD9NMK9"/>
<sequence>MVPHLPELIPYLIGCLSDKKALVRSITCWTLSRYAHWVVGQPHEMYLKPLMTELLKRVLDSNKRVQEAACSAFATLEEEACTELVPYLSFILETLVYAFSKYQHKNLLILYDAIGTLADSVGHHLNKPEYINMLMPPLIQKWNVLKDEDKDLFPLLECLSSVATALQSGFLPYCEPVYKRCVSLIEQTLNQNYANLSNPEQYEAPDKDFMIVALDLLSGLAEGLSHQIDNLVANSTILKLLYQCMQDPMPEVRQSSFALLGDLTKACFQHVKPHTAEFMPILAANLNPDYISVCNNATWAIGEISVKMGPEMRPFSSLVLTPLIEIINKPNTPKTLLENTAITIGRLGLVCPQEVAPMLQQFIRQWCTSLRNIRDNDEKDSAFRGICAMIGVNPSGVVQDFIFFCDAVASWVNPRADLKDMFHKILHGFKNQVGDDNWKRFSDQFPVPLRERLAVHYGV</sequence>
<evidence type="ECO:0000256" key="2">
    <source>
        <dbReference type="ARBA" id="ARBA00004496"/>
    </source>
</evidence>
<feature type="domain" description="Importin subunit beta-1/Transportin-1-like TPR repeats" evidence="12">
    <location>
        <begin position="235"/>
        <end position="361"/>
    </location>
</feature>
<keyword evidence="7" id="KW-0539">Nucleus</keyword>
<keyword evidence="5" id="KW-0677">Repeat</keyword>
<evidence type="ECO:0000256" key="5">
    <source>
        <dbReference type="ARBA" id="ARBA00022737"/>
    </source>
</evidence>
<dbReference type="GO" id="GO:0031981">
    <property type="term" value="C:nuclear lumen"/>
    <property type="evidence" value="ECO:0007669"/>
    <property type="project" value="UniProtKB-ARBA"/>
</dbReference>
<keyword evidence="6" id="KW-0653">Protein transport</keyword>
<evidence type="ECO:0000256" key="3">
    <source>
        <dbReference type="ARBA" id="ARBA00022448"/>
    </source>
</evidence>
<dbReference type="GO" id="GO:0006606">
    <property type="term" value="P:protein import into nucleus"/>
    <property type="evidence" value="ECO:0007669"/>
    <property type="project" value="InterPro"/>
</dbReference>
<keyword evidence="14" id="KW-1185">Reference proteome</keyword>
<keyword evidence="3" id="KW-0813">Transport</keyword>
<gene>
    <name evidence="13" type="ORF">NP493_723g01017</name>
</gene>
<accession>A0AAD9NMK9</accession>
<dbReference type="SUPFAM" id="SSF48371">
    <property type="entry name" value="ARM repeat"/>
    <property type="match status" value="1"/>
</dbReference>
<evidence type="ECO:0000256" key="1">
    <source>
        <dbReference type="ARBA" id="ARBA00004123"/>
    </source>
</evidence>
<evidence type="ECO:0000256" key="10">
    <source>
        <dbReference type="ARBA" id="ARBA00076938"/>
    </source>
</evidence>
<dbReference type="FunFam" id="1.25.10.10:FF:000028">
    <property type="entry name" value="Transportin-1 isoform 1"/>
    <property type="match status" value="1"/>
</dbReference>
<dbReference type="InterPro" id="IPR016024">
    <property type="entry name" value="ARM-type_fold"/>
</dbReference>